<proteinExistence type="predicted"/>
<gene>
    <name evidence="1" type="ORF">PU02_1255</name>
</gene>
<dbReference type="OrthoDB" id="8449893at2"/>
<dbReference type="PATRIC" id="fig|1318743.3.peg.1271"/>
<dbReference type="Pfam" id="PF19596">
    <property type="entry name" value="DUF6101"/>
    <property type="match status" value="1"/>
</dbReference>
<keyword evidence="2" id="KW-1185">Reference proteome</keyword>
<dbReference type="InterPro" id="IPR046083">
    <property type="entry name" value="DUF6101"/>
</dbReference>
<dbReference type="EMBL" id="CP010401">
    <property type="protein sequence ID" value="ALE04069.1"/>
    <property type="molecule type" value="Genomic_DNA"/>
</dbReference>
<dbReference type="STRING" id="1318743.PU02_1255"/>
<evidence type="ECO:0000313" key="2">
    <source>
        <dbReference type="Proteomes" id="UP000057213"/>
    </source>
</evidence>
<dbReference type="Proteomes" id="UP000057213">
    <property type="component" value="Chromosome"/>
</dbReference>
<protein>
    <submittedName>
        <fullName evidence="1">Uncharacterized protein</fullName>
    </submittedName>
</protein>
<accession>A0A0M4LHE7</accession>
<sequence>MVNQCLGQERIGFEFRLNPCRLPQTTRYLASKTGNQMFCSLNEQSVFLKIETPSNLSHLIPVCHFKGIATRVIKTLSGEKAVTLELFHADEEACIPLLMSRDLSSVLLDWRLWADTYSLPMLMINEDGSITAVEDRFTLRQFFSMTSHPLVHKRFVINCDRWLGVRLVIDHKAILP</sequence>
<reference evidence="1 2" key="1">
    <citation type="journal article" date="2015" name="Genome Announc.">
        <title>Complete Genome Sequence of Bartonella ancashensis Strain 20.00, Isolated from the Blood of a Patient with Verruga Peruana.</title>
        <authorList>
            <person name="Hang J."/>
            <person name="Mullins K.E."/>
            <person name="Clifford R.J."/>
            <person name="Onmus-Leone F."/>
            <person name="Yang Y."/>
            <person name="Jiang J."/>
            <person name="Leguia M."/>
            <person name="Kasper M.R."/>
            <person name="Maguina C."/>
            <person name="Lesho E.P."/>
            <person name="Jarman R.G."/>
            <person name="Richards A.L."/>
            <person name="Blazes D."/>
        </authorList>
    </citation>
    <scope>NUCLEOTIDE SEQUENCE [LARGE SCALE GENOMIC DNA]</scope>
    <source>
        <strain evidence="1 2">20.00</strain>
    </source>
</reference>
<dbReference type="KEGG" id="banc:PU02_1255"/>
<dbReference type="AlphaFoldDB" id="A0A0M4LHE7"/>
<organism evidence="1 2">
    <name type="scientific">Bartonella ancashensis</name>
    <dbReference type="NCBI Taxonomy" id="1318743"/>
    <lineage>
        <taxon>Bacteria</taxon>
        <taxon>Pseudomonadati</taxon>
        <taxon>Pseudomonadota</taxon>
        <taxon>Alphaproteobacteria</taxon>
        <taxon>Hyphomicrobiales</taxon>
        <taxon>Bartonellaceae</taxon>
        <taxon>Bartonella</taxon>
    </lineage>
</organism>
<name>A0A0M4LHE7_9HYPH</name>
<evidence type="ECO:0000313" key="1">
    <source>
        <dbReference type="EMBL" id="ALE04069.1"/>
    </source>
</evidence>
<dbReference type="RefSeq" id="WP_053944516.1">
    <property type="nucleotide sequence ID" value="NZ_CP010401.1"/>
</dbReference>